<evidence type="ECO:0000256" key="5">
    <source>
        <dbReference type="ARBA" id="ARBA00022840"/>
    </source>
</evidence>
<sequence>MARVDPAVAALRTAVRGDLAALRPAPGDLVLVACSGGPDSLALAAALAHEARRVGRSVRSRGFAVRVGAVVVDHGLQPGSADVAAQAARQCAALGLDPVVVRRAVVHDDGAGPEGAAREARYAVLDAVAADLGAVAVLLGHTLDDQAESVLLGLARGSGARSLAGMPAVRGRYRRPLLGLRRAQTRAACSALGLRPWDDPTNFPPGKGSAPAWYAGEPGARPATEAEPGVVPLRTRVRHELLPVLEDVLGLGAVEALARTAGLLRADADVLDVLAADVLARATVPAPEPGPARDEPRAGSGSAGESGGTSCEPDGADGAEGADGPDGVGGAGGLVLDAGVLAAAPEALRRRALRAAALAVGCPPAATTARHVEALDALVVGWHGQGELSLPSDARARHACGRLFLHPGPAAVPTPVVPEE</sequence>
<dbReference type="CDD" id="cd01992">
    <property type="entry name" value="TilS_N"/>
    <property type="match status" value="1"/>
</dbReference>
<dbReference type="GO" id="GO:0006400">
    <property type="term" value="P:tRNA modification"/>
    <property type="evidence" value="ECO:0007669"/>
    <property type="project" value="UniProtKB-UniRule"/>
</dbReference>
<accession>A0A2W5Y251</accession>
<dbReference type="InterPro" id="IPR012795">
    <property type="entry name" value="tRNA_Ile_lys_synt_N"/>
</dbReference>
<evidence type="ECO:0000313" key="11">
    <source>
        <dbReference type="EMBL" id="PZR51594.1"/>
    </source>
</evidence>
<feature type="domain" description="tRNA(Ile)-lysidine/2-thiocytidine synthase N-terminal" evidence="9">
    <location>
        <begin position="30"/>
        <end position="202"/>
    </location>
</feature>
<dbReference type="RefSeq" id="WP_111252189.1">
    <property type="nucleotide sequence ID" value="NZ_QKWH01000019.1"/>
</dbReference>
<evidence type="ECO:0000256" key="8">
    <source>
        <dbReference type="SAM" id="MobiDB-lite"/>
    </source>
</evidence>
<protein>
    <recommendedName>
        <fullName evidence="7">tRNA(Ile)-lysidine synthase</fullName>
        <ecNumber evidence="7">6.3.4.19</ecNumber>
    </recommendedName>
    <alternativeName>
        <fullName evidence="7">tRNA(Ile)-2-lysyl-cytidine synthase</fullName>
    </alternativeName>
    <alternativeName>
        <fullName evidence="7">tRNA(Ile)-lysidine synthetase</fullName>
    </alternativeName>
</protein>
<dbReference type="SUPFAM" id="SSF52402">
    <property type="entry name" value="Adenine nucleotide alpha hydrolases-like"/>
    <property type="match status" value="1"/>
</dbReference>
<organism evidence="11 12">
    <name type="scientific">Xylanimonas oleitrophica</name>
    <dbReference type="NCBI Taxonomy" id="2607479"/>
    <lineage>
        <taxon>Bacteria</taxon>
        <taxon>Bacillati</taxon>
        <taxon>Actinomycetota</taxon>
        <taxon>Actinomycetes</taxon>
        <taxon>Micrococcales</taxon>
        <taxon>Promicromonosporaceae</taxon>
        <taxon>Xylanimonas</taxon>
    </lineage>
</organism>
<dbReference type="SUPFAM" id="SSF82829">
    <property type="entry name" value="MesJ substrate recognition domain-like"/>
    <property type="match status" value="1"/>
</dbReference>
<evidence type="ECO:0000256" key="2">
    <source>
        <dbReference type="ARBA" id="ARBA00022598"/>
    </source>
</evidence>
<dbReference type="EC" id="6.3.4.19" evidence="7"/>
<dbReference type="EMBL" id="QKWH01000019">
    <property type="protein sequence ID" value="PZR51594.1"/>
    <property type="molecule type" value="Genomic_DNA"/>
</dbReference>
<reference evidence="11 12" key="1">
    <citation type="submission" date="2018-06" db="EMBL/GenBank/DDBJ databases">
        <title>Whole genome sequencing of a novel hydrocarbon degrading bacterial strain, PW21 isolated from oil contaminated produced water sample.</title>
        <authorList>
            <person name="Nagkirti P."/>
            <person name="Shaikh A."/>
            <person name="Gowdaman V."/>
            <person name="Engineer A.E."/>
            <person name="Dagar S."/>
            <person name="Dhakephalkar P.K."/>
        </authorList>
    </citation>
    <scope>NUCLEOTIDE SEQUENCE [LARGE SCALE GENOMIC DNA]</scope>
    <source>
        <strain evidence="11 12">PW21</strain>
    </source>
</reference>
<dbReference type="PANTHER" id="PTHR43033:SF1">
    <property type="entry name" value="TRNA(ILE)-LYSIDINE SYNTHASE-RELATED"/>
    <property type="match status" value="1"/>
</dbReference>
<evidence type="ECO:0000256" key="3">
    <source>
        <dbReference type="ARBA" id="ARBA00022694"/>
    </source>
</evidence>
<dbReference type="InterPro" id="IPR011063">
    <property type="entry name" value="TilS/TtcA_N"/>
</dbReference>
<keyword evidence="3 7" id="KW-0819">tRNA processing</keyword>
<dbReference type="PANTHER" id="PTHR43033">
    <property type="entry name" value="TRNA(ILE)-LYSIDINE SYNTHASE-RELATED"/>
    <property type="match status" value="1"/>
</dbReference>
<dbReference type="InterPro" id="IPR015262">
    <property type="entry name" value="tRNA_Ile_lys_synt_subst-bd"/>
</dbReference>
<evidence type="ECO:0000259" key="10">
    <source>
        <dbReference type="Pfam" id="PF09179"/>
    </source>
</evidence>
<dbReference type="NCBIfam" id="TIGR02432">
    <property type="entry name" value="lysidine_TilS_N"/>
    <property type="match status" value="1"/>
</dbReference>
<comment type="subcellular location">
    <subcellularLocation>
        <location evidence="7">Cytoplasm</location>
    </subcellularLocation>
</comment>
<dbReference type="GO" id="GO:0005524">
    <property type="term" value="F:ATP binding"/>
    <property type="evidence" value="ECO:0007669"/>
    <property type="project" value="UniProtKB-UniRule"/>
</dbReference>
<keyword evidence="5 7" id="KW-0067">ATP-binding</keyword>
<keyword evidence="4 7" id="KW-0547">Nucleotide-binding</keyword>
<proteinExistence type="inferred from homology"/>
<comment type="caution">
    <text evidence="11">The sequence shown here is derived from an EMBL/GenBank/DDBJ whole genome shotgun (WGS) entry which is preliminary data.</text>
</comment>
<comment type="domain">
    <text evidence="7">The N-terminal region contains the highly conserved SGGXDS motif, predicted to be a P-loop motif involved in ATP binding.</text>
</comment>
<feature type="binding site" evidence="7">
    <location>
        <begin position="35"/>
        <end position="40"/>
    </location>
    <ligand>
        <name>ATP</name>
        <dbReference type="ChEBI" id="CHEBI:30616"/>
    </ligand>
</feature>
<feature type="domain" description="tRNA(Ile)-lysidine synthase substrate-binding" evidence="10">
    <location>
        <begin position="336"/>
        <end position="403"/>
    </location>
</feature>
<dbReference type="AlphaFoldDB" id="A0A2W5Y251"/>
<comment type="catalytic activity">
    <reaction evidence="6 7">
        <text>cytidine(34) in tRNA(Ile2) + L-lysine + ATP = lysidine(34) in tRNA(Ile2) + AMP + diphosphate + H(+)</text>
        <dbReference type="Rhea" id="RHEA:43744"/>
        <dbReference type="Rhea" id="RHEA-COMP:10625"/>
        <dbReference type="Rhea" id="RHEA-COMP:10670"/>
        <dbReference type="ChEBI" id="CHEBI:15378"/>
        <dbReference type="ChEBI" id="CHEBI:30616"/>
        <dbReference type="ChEBI" id="CHEBI:32551"/>
        <dbReference type="ChEBI" id="CHEBI:33019"/>
        <dbReference type="ChEBI" id="CHEBI:82748"/>
        <dbReference type="ChEBI" id="CHEBI:83665"/>
        <dbReference type="ChEBI" id="CHEBI:456215"/>
        <dbReference type="EC" id="6.3.4.19"/>
    </reaction>
</comment>
<evidence type="ECO:0000256" key="4">
    <source>
        <dbReference type="ARBA" id="ARBA00022741"/>
    </source>
</evidence>
<gene>
    <name evidence="7 11" type="primary">tilS</name>
    <name evidence="11" type="ORF">DNL40_15590</name>
</gene>
<evidence type="ECO:0000313" key="12">
    <source>
        <dbReference type="Proteomes" id="UP000248783"/>
    </source>
</evidence>
<dbReference type="Pfam" id="PF01171">
    <property type="entry name" value="ATP_bind_3"/>
    <property type="match status" value="1"/>
</dbReference>
<dbReference type="GO" id="GO:0005737">
    <property type="term" value="C:cytoplasm"/>
    <property type="evidence" value="ECO:0007669"/>
    <property type="project" value="UniProtKB-SubCell"/>
</dbReference>
<dbReference type="GO" id="GO:0032267">
    <property type="term" value="F:tRNA(Ile)-lysidine synthase activity"/>
    <property type="evidence" value="ECO:0007669"/>
    <property type="project" value="UniProtKB-EC"/>
</dbReference>
<evidence type="ECO:0000256" key="1">
    <source>
        <dbReference type="ARBA" id="ARBA00022490"/>
    </source>
</evidence>
<dbReference type="Proteomes" id="UP000248783">
    <property type="component" value="Unassembled WGS sequence"/>
</dbReference>
<evidence type="ECO:0000259" key="9">
    <source>
        <dbReference type="Pfam" id="PF01171"/>
    </source>
</evidence>
<dbReference type="InterPro" id="IPR012094">
    <property type="entry name" value="tRNA_Ile_lys_synt"/>
</dbReference>
<evidence type="ECO:0000256" key="7">
    <source>
        <dbReference type="HAMAP-Rule" id="MF_01161"/>
    </source>
</evidence>
<keyword evidence="2 7" id="KW-0436">Ligase</keyword>
<keyword evidence="1 7" id="KW-0963">Cytoplasm</keyword>
<dbReference type="HAMAP" id="MF_01161">
    <property type="entry name" value="tRNA_Ile_lys_synt"/>
    <property type="match status" value="1"/>
</dbReference>
<dbReference type="InterPro" id="IPR014729">
    <property type="entry name" value="Rossmann-like_a/b/a_fold"/>
</dbReference>
<comment type="function">
    <text evidence="7">Ligates lysine onto the cytidine present at position 34 of the AUA codon-specific tRNA(Ile) that contains the anticodon CAU, in an ATP-dependent manner. Cytidine is converted to lysidine, thus changing the amino acid specificity of the tRNA from methionine to isoleucine.</text>
</comment>
<dbReference type="Pfam" id="PF09179">
    <property type="entry name" value="TilS"/>
    <property type="match status" value="1"/>
</dbReference>
<feature type="region of interest" description="Disordered" evidence="8">
    <location>
        <begin position="200"/>
        <end position="227"/>
    </location>
</feature>
<evidence type="ECO:0000256" key="6">
    <source>
        <dbReference type="ARBA" id="ARBA00048539"/>
    </source>
</evidence>
<feature type="region of interest" description="Disordered" evidence="8">
    <location>
        <begin position="284"/>
        <end position="326"/>
    </location>
</feature>
<keyword evidence="12" id="KW-1185">Reference proteome</keyword>
<dbReference type="Gene3D" id="3.40.50.620">
    <property type="entry name" value="HUPs"/>
    <property type="match status" value="1"/>
</dbReference>
<comment type="similarity">
    <text evidence="7">Belongs to the tRNA(Ile)-lysidine synthase family.</text>
</comment>
<name>A0A2W5Y251_9MICO</name>